<keyword evidence="4" id="KW-1185">Reference proteome</keyword>
<keyword evidence="1 3" id="KW-0378">Hydrolase</keyword>
<protein>
    <submittedName>
        <fullName evidence="3">Alpha/beta hydrolase</fullName>
    </submittedName>
</protein>
<organism evidence="3 4">
    <name type="scientific">Mycolicibacterium helvum</name>
    <dbReference type="NCBI Taxonomy" id="1534349"/>
    <lineage>
        <taxon>Bacteria</taxon>
        <taxon>Bacillati</taxon>
        <taxon>Actinomycetota</taxon>
        <taxon>Actinomycetes</taxon>
        <taxon>Mycobacteriales</taxon>
        <taxon>Mycobacteriaceae</taxon>
        <taxon>Mycolicibacterium</taxon>
    </lineage>
</organism>
<feature type="domain" description="AB hydrolase-1" evidence="2">
    <location>
        <begin position="29"/>
        <end position="152"/>
    </location>
</feature>
<evidence type="ECO:0000259" key="2">
    <source>
        <dbReference type="Pfam" id="PF00561"/>
    </source>
</evidence>
<dbReference type="Gene3D" id="3.40.50.1820">
    <property type="entry name" value="alpha/beta hydrolase"/>
    <property type="match status" value="1"/>
</dbReference>
<dbReference type="PANTHER" id="PTHR43798:SF31">
    <property type="entry name" value="AB HYDROLASE SUPERFAMILY PROTEIN YCLE"/>
    <property type="match status" value="1"/>
</dbReference>
<dbReference type="PANTHER" id="PTHR43798">
    <property type="entry name" value="MONOACYLGLYCEROL LIPASE"/>
    <property type="match status" value="1"/>
</dbReference>
<dbReference type="KEGG" id="mhev:MHEL_32220"/>
<sequence>MTPSLTSFRIQGPVGELAATRSVVAGTEPTIVLLHPVNTASLVWHPVMRMSGLSMVALDLRGHGDSGYSGPYTVEDGYVLDVLALLDGLSLDAVHLVGGSLGGTIALAMAAIYPQRVRSVTTLGSTLGTGVSEAAIADMTAAMHGAGTRRYFEELVPQIVGPRYRGAPDLAETARVAATRPAAVIEAIMREAFSADIRHLAGQVQAPVLAVGGCVDPTCAPEMSIEIASRTGGSYVLLDDVGHLPMLEVPNRIAELIAAHSGSAQTEVRT</sequence>
<accession>A0A7I7T944</accession>
<dbReference type="EMBL" id="AP022596">
    <property type="protein sequence ID" value="BBY64979.1"/>
    <property type="molecule type" value="Genomic_DNA"/>
</dbReference>
<name>A0A7I7T944_9MYCO</name>
<dbReference type="SUPFAM" id="SSF53474">
    <property type="entry name" value="alpha/beta-Hydrolases"/>
    <property type="match status" value="1"/>
</dbReference>
<dbReference type="InterPro" id="IPR029058">
    <property type="entry name" value="AB_hydrolase_fold"/>
</dbReference>
<dbReference type="InterPro" id="IPR000073">
    <property type="entry name" value="AB_hydrolase_1"/>
</dbReference>
<dbReference type="GO" id="GO:0016787">
    <property type="term" value="F:hydrolase activity"/>
    <property type="evidence" value="ECO:0007669"/>
    <property type="project" value="UniProtKB-KW"/>
</dbReference>
<evidence type="ECO:0000313" key="3">
    <source>
        <dbReference type="EMBL" id="BBY64979.1"/>
    </source>
</evidence>
<reference evidence="3 4" key="1">
    <citation type="journal article" date="2019" name="Emerg. Microbes Infect.">
        <title>Comprehensive subspecies identification of 175 nontuberculous mycobacteria species based on 7547 genomic profiles.</title>
        <authorList>
            <person name="Matsumoto Y."/>
            <person name="Kinjo T."/>
            <person name="Motooka D."/>
            <person name="Nabeya D."/>
            <person name="Jung N."/>
            <person name="Uechi K."/>
            <person name="Horii T."/>
            <person name="Iida T."/>
            <person name="Fujita J."/>
            <person name="Nakamura S."/>
        </authorList>
    </citation>
    <scope>NUCLEOTIDE SEQUENCE [LARGE SCALE GENOMIC DNA]</scope>
    <source>
        <strain evidence="3 4">JCM 30396</strain>
    </source>
</reference>
<evidence type="ECO:0000256" key="1">
    <source>
        <dbReference type="ARBA" id="ARBA00022801"/>
    </source>
</evidence>
<proteinExistence type="predicted"/>
<dbReference type="Proteomes" id="UP000467148">
    <property type="component" value="Chromosome"/>
</dbReference>
<gene>
    <name evidence="3" type="ORF">MHEL_32220</name>
</gene>
<dbReference type="GO" id="GO:0016020">
    <property type="term" value="C:membrane"/>
    <property type="evidence" value="ECO:0007669"/>
    <property type="project" value="TreeGrafter"/>
</dbReference>
<dbReference type="PRINTS" id="PR00111">
    <property type="entry name" value="ABHYDROLASE"/>
</dbReference>
<evidence type="ECO:0000313" key="4">
    <source>
        <dbReference type="Proteomes" id="UP000467148"/>
    </source>
</evidence>
<dbReference type="AlphaFoldDB" id="A0A7I7T944"/>
<dbReference type="Pfam" id="PF00561">
    <property type="entry name" value="Abhydrolase_1"/>
    <property type="match status" value="1"/>
</dbReference>
<dbReference type="RefSeq" id="WP_163749106.1">
    <property type="nucleotide sequence ID" value="NZ_AP022596.1"/>
</dbReference>
<dbReference type="InterPro" id="IPR050266">
    <property type="entry name" value="AB_hydrolase_sf"/>
</dbReference>